<evidence type="ECO:0000313" key="1">
    <source>
        <dbReference type="EMBL" id="KAJ9080753.1"/>
    </source>
</evidence>
<organism evidence="1 2">
    <name type="scientific">Entomophthora muscae</name>
    <dbReference type="NCBI Taxonomy" id="34485"/>
    <lineage>
        <taxon>Eukaryota</taxon>
        <taxon>Fungi</taxon>
        <taxon>Fungi incertae sedis</taxon>
        <taxon>Zoopagomycota</taxon>
        <taxon>Entomophthoromycotina</taxon>
        <taxon>Entomophthoromycetes</taxon>
        <taxon>Entomophthorales</taxon>
        <taxon>Entomophthoraceae</taxon>
        <taxon>Entomophthora</taxon>
    </lineage>
</organism>
<dbReference type="Proteomes" id="UP001165960">
    <property type="component" value="Unassembled WGS sequence"/>
</dbReference>
<protein>
    <submittedName>
        <fullName evidence="1">Uncharacterized protein</fullName>
    </submittedName>
</protein>
<reference evidence="1" key="1">
    <citation type="submission" date="2022-04" db="EMBL/GenBank/DDBJ databases">
        <title>Genome of the entomopathogenic fungus Entomophthora muscae.</title>
        <authorList>
            <person name="Elya C."/>
            <person name="Lovett B.R."/>
            <person name="Lee E."/>
            <person name="Macias A.M."/>
            <person name="Hajek A.E."/>
            <person name="De Bivort B.L."/>
            <person name="Kasson M.T."/>
            <person name="De Fine Licht H.H."/>
            <person name="Stajich J.E."/>
        </authorList>
    </citation>
    <scope>NUCLEOTIDE SEQUENCE</scope>
    <source>
        <strain evidence="1">Berkeley</strain>
    </source>
</reference>
<sequence>MERKANMVPDVISQCEDLKDNIPLDQDHNSWVVLSLSQFLSGIIEISAFTSLDQEIMEAHTSPEFQSELNKMLQLSPKTDIVNNQGFLYVKGALVVPKGEF</sequence>
<comment type="caution">
    <text evidence="1">The sequence shown here is derived from an EMBL/GenBank/DDBJ whole genome shotgun (WGS) entry which is preliminary data.</text>
</comment>
<dbReference type="EMBL" id="QTSX02001526">
    <property type="protein sequence ID" value="KAJ9080753.1"/>
    <property type="molecule type" value="Genomic_DNA"/>
</dbReference>
<gene>
    <name evidence="1" type="ORF">DSO57_1021686</name>
</gene>
<name>A0ACC2U1A0_9FUNG</name>
<keyword evidence="2" id="KW-1185">Reference proteome</keyword>
<proteinExistence type="predicted"/>
<evidence type="ECO:0000313" key="2">
    <source>
        <dbReference type="Proteomes" id="UP001165960"/>
    </source>
</evidence>
<accession>A0ACC2U1A0</accession>